<dbReference type="CDD" id="cd01285">
    <property type="entry name" value="nucleoside_deaminase"/>
    <property type="match status" value="1"/>
</dbReference>
<evidence type="ECO:0000313" key="8">
    <source>
        <dbReference type="Proteomes" id="UP000235392"/>
    </source>
</evidence>
<dbReference type="PANTHER" id="PTHR11079">
    <property type="entry name" value="CYTOSINE DEAMINASE FAMILY MEMBER"/>
    <property type="match status" value="1"/>
</dbReference>
<dbReference type="InterPro" id="IPR002125">
    <property type="entry name" value="CMP_dCMP_dom"/>
</dbReference>
<dbReference type="GO" id="GO:0005634">
    <property type="term" value="C:nucleus"/>
    <property type="evidence" value="ECO:0007669"/>
    <property type="project" value="TreeGrafter"/>
</dbReference>
<dbReference type="STRING" id="200324.A0A2N5TBH5"/>
<dbReference type="EMBL" id="PGCI01000650">
    <property type="protein sequence ID" value="PLW22855.1"/>
    <property type="molecule type" value="Genomic_DNA"/>
</dbReference>
<evidence type="ECO:0000256" key="2">
    <source>
        <dbReference type="ARBA" id="ARBA00038160"/>
    </source>
</evidence>
<accession>A0A2N5TBH5</accession>
<evidence type="ECO:0000313" key="7">
    <source>
        <dbReference type="Proteomes" id="UP000235388"/>
    </source>
</evidence>
<protein>
    <recommendedName>
        <fullName evidence="3">CMP/dCMP-type deaminase domain-containing protein</fullName>
    </recommendedName>
</protein>
<gene>
    <name evidence="5" type="ORF">PCANC_16520</name>
    <name evidence="4" type="ORF">PCANC_28119</name>
    <name evidence="6" type="ORF">PCASD_16236</name>
</gene>
<dbReference type="EMBL" id="PGCJ01001449">
    <property type="protein sequence ID" value="PLW05367.1"/>
    <property type="molecule type" value="Genomic_DNA"/>
</dbReference>
<evidence type="ECO:0000313" key="6">
    <source>
        <dbReference type="EMBL" id="PLW22855.1"/>
    </source>
</evidence>
<dbReference type="Proteomes" id="UP000235392">
    <property type="component" value="Unassembled WGS sequence"/>
</dbReference>
<comment type="caution">
    <text evidence="6">The sequence shown here is derived from an EMBL/GenBank/DDBJ whole genome shotgun (WGS) entry which is preliminary data.</text>
</comment>
<dbReference type="PROSITE" id="PS51747">
    <property type="entry name" value="CYT_DCMP_DEAMINASES_2"/>
    <property type="match status" value="1"/>
</dbReference>
<dbReference type="GO" id="GO:0008033">
    <property type="term" value="P:tRNA processing"/>
    <property type="evidence" value="ECO:0007669"/>
    <property type="project" value="UniProtKB-KW"/>
</dbReference>
<dbReference type="OrthoDB" id="3180714at2759"/>
<evidence type="ECO:0000259" key="3">
    <source>
        <dbReference type="PROSITE" id="PS51747"/>
    </source>
</evidence>
<feature type="domain" description="CMP/dCMP-type deaminase" evidence="3">
    <location>
        <begin position="260"/>
        <end position="386"/>
    </location>
</feature>
<dbReference type="EMBL" id="PGCJ01000888">
    <property type="protein sequence ID" value="PLW15719.1"/>
    <property type="molecule type" value="Genomic_DNA"/>
</dbReference>
<proteinExistence type="inferred from homology"/>
<evidence type="ECO:0000256" key="1">
    <source>
        <dbReference type="ARBA" id="ARBA00022694"/>
    </source>
</evidence>
<keyword evidence="1" id="KW-0819">tRNA processing</keyword>
<reference evidence="7 8" key="1">
    <citation type="submission" date="2017-11" db="EMBL/GenBank/DDBJ databases">
        <title>De novo assembly and phasing of dikaryotic genomes from two isolates of Puccinia coronata f. sp. avenae, the causal agent of oat crown rust.</title>
        <authorList>
            <person name="Miller M.E."/>
            <person name="Zhang Y."/>
            <person name="Omidvar V."/>
            <person name="Sperschneider J."/>
            <person name="Schwessinger B."/>
            <person name="Raley C."/>
            <person name="Palmer J.M."/>
            <person name="Garnica D."/>
            <person name="Upadhyaya N."/>
            <person name="Rathjen J."/>
            <person name="Taylor J.M."/>
            <person name="Park R.F."/>
            <person name="Dodds P.N."/>
            <person name="Hirsch C.D."/>
            <person name="Kianian S.F."/>
            <person name="Figueroa M."/>
        </authorList>
    </citation>
    <scope>NUCLEOTIDE SEQUENCE [LARGE SCALE GENOMIC DNA]</scope>
    <source>
        <strain evidence="4">12NC29</strain>
        <strain evidence="6">12SD80</strain>
    </source>
</reference>
<dbReference type="PANTHER" id="PTHR11079:SF156">
    <property type="entry name" value="INACTIVE TRNA-SPECIFIC ADENOSINE DEAMINASE-LIKE PROTEIN 3-RELATED"/>
    <property type="match status" value="1"/>
</dbReference>
<organism evidence="6 8">
    <name type="scientific">Puccinia coronata f. sp. avenae</name>
    <dbReference type="NCBI Taxonomy" id="200324"/>
    <lineage>
        <taxon>Eukaryota</taxon>
        <taxon>Fungi</taxon>
        <taxon>Dikarya</taxon>
        <taxon>Basidiomycota</taxon>
        <taxon>Pucciniomycotina</taxon>
        <taxon>Pucciniomycetes</taxon>
        <taxon>Pucciniales</taxon>
        <taxon>Pucciniaceae</taxon>
        <taxon>Puccinia</taxon>
    </lineage>
</organism>
<dbReference type="SUPFAM" id="SSF53927">
    <property type="entry name" value="Cytidine deaminase-like"/>
    <property type="match status" value="1"/>
</dbReference>
<dbReference type="InterPro" id="IPR016193">
    <property type="entry name" value="Cytidine_deaminase-like"/>
</dbReference>
<evidence type="ECO:0000313" key="5">
    <source>
        <dbReference type="EMBL" id="PLW15719.1"/>
    </source>
</evidence>
<evidence type="ECO:0000313" key="4">
    <source>
        <dbReference type="EMBL" id="PLW05367.1"/>
    </source>
</evidence>
<name>A0A2N5TBH5_9BASI</name>
<dbReference type="AlphaFoldDB" id="A0A2N5TBH5"/>
<keyword evidence="7" id="KW-1185">Reference proteome</keyword>
<dbReference type="Proteomes" id="UP000235388">
    <property type="component" value="Unassembled WGS sequence"/>
</dbReference>
<dbReference type="GO" id="GO:0052717">
    <property type="term" value="F:tRNA-specific adenosine-34 deaminase activity"/>
    <property type="evidence" value="ECO:0007669"/>
    <property type="project" value="TreeGrafter"/>
</dbReference>
<sequence>MASPAEEHEPRRRLEELLEWLDVGLQKHPTAADHAEPDEDQEHALPFELVTAHQNTPATTPAEETITLWIIDCLHPKHIAALFQFIRTHINPRRKNENERQDVRHLKSVKPIPSAVHPDKTSDGVSILVAKESAISYQDLTSKLAQDKALQDLIDRSTPYRIRVPTKRALYERYMQGGGQDGITNASGWPIQELDDKTVKREMVTGTMKLNQRMLERRWTASEVHWLLTQARLVVTLGLQSSMQANEIGVAAAVSRYSLDVPDELGHLKIAASRLAENPILATAVDVRKSSGNPLRHAVVELTRTVSAQDVARPREPQTPLHPVPYLLTNQVVVLSHEPCLLCTMALLHSRIKHLFFLLPSPGSGGCGSVYHVHEQDGLNHKYFVWKLKLPNHLQDRLKNTFFDA</sequence>
<dbReference type="Gene3D" id="3.40.140.10">
    <property type="entry name" value="Cytidine Deaminase, domain 2"/>
    <property type="match status" value="1"/>
</dbReference>
<comment type="similarity">
    <text evidence="2">Belongs to the cytidine and deoxycytidylate deaminase family. ADAT3 subfamily.</text>
</comment>
<dbReference type="GO" id="GO:0005737">
    <property type="term" value="C:cytoplasm"/>
    <property type="evidence" value="ECO:0007669"/>
    <property type="project" value="TreeGrafter"/>
</dbReference>